<reference evidence="6" key="2">
    <citation type="submission" date="2015-04" db="EMBL/GenBank/DDBJ databases">
        <title>The complete genome sequence of Erythrobacter sp. s21-N3.</title>
        <authorList>
            <person name="Zhuang L."/>
            <person name="Liu Y."/>
            <person name="Shao Z."/>
        </authorList>
    </citation>
    <scope>NUCLEOTIDE SEQUENCE [LARGE SCALE GENOMIC DNA]</scope>
    <source>
        <strain evidence="6">s21-N3</strain>
    </source>
</reference>
<feature type="domain" description="ABC transporter" evidence="4">
    <location>
        <begin position="59"/>
        <end position="291"/>
    </location>
</feature>
<gene>
    <name evidence="5" type="ORF">CP97_14455</name>
</gene>
<dbReference type="GO" id="GO:0005524">
    <property type="term" value="F:ATP binding"/>
    <property type="evidence" value="ECO:0007669"/>
    <property type="project" value="UniProtKB-KW"/>
</dbReference>
<dbReference type="PANTHER" id="PTHR45772">
    <property type="entry name" value="CONSERVED COMPONENT OF ABC TRANSPORTER FOR NATURAL AMINO ACIDS-RELATED"/>
    <property type="match status" value="1"/>
</dbReference>
<dbReference type="InterPro" id="IPR003439">
    <property type="entry name" value="ABC_transporter-like_ATP-bd"/>
</dbReference>
<name>A0A0H4VKH4_9SPHN</name>
<dbReference type="InterPro" id="IPR003593">
    <property type="entry name" value="AAA+_ATPase"/>
</dbReference>
<dbReference type="InterPro" id="IPR030921">
    <property type="entry name" value="LPS_export_LptB"/>
</dbReference>
<reference evidence="5 6" key="1">
    <citation type="journal article" date="2015" name="Int. J. Syst. Evol. Microbiol.">
        <title>Erythrobacter atlanticus sp. nov., a bacterium from ocean sediment able to degrade polycyclic aromatic hydrocarbons.</title>
        <authorList>
            <person name="Zhuang L."/>
            <person name="Liu Y."/>
            <person name="Wang L."/>
            <person name="Wang W."/>
            <person name="Shao Z."/>
        </authorList>
    </citation>
    <scope>NUCLEOTIDE SEQUENCE [LARGE SCALE GENOMIC DNA]</scope>
    <source>
        <strain evidence="6">s21-N3</strain>
    </source>
</reference>
<evidence type="ECO:0000313" key="6">
    <source>
        <dbReference type="Proteomes" id="UP000059113"/>
    </source>
</evidence>
<keyword evidence="6" id="KW-1185">Reference proteome</keyword>
<dbReference type="AlphaFoldDB" id="A0A0H4VKH4"/>
<dbReference type="GO" id="GO:0016887">
    <property type="term" value="F:ATP hydrolysis activity"/>
    <property type="evidence" value="ECO:0007669"/>
    <property type="project" value="InterPro"/>
</dbReference>
<dbReference type="PANTHER" id="PTHR45772:SF10">
    <property type="entry name" value="LIPOPOLYSACCHARIDE EXPORT SYSTEM ATP-BINDING PROTEIN LPTB"/>
    <property type="match status" value="1"/>
</dbReference>
<dbReference type="Gene3D" id="3.40.50.300">
    <property type="entry name" value="P-loop containing nucleotide triphosphate hydrolases"/>
    <property type="match status" value="1"/>
</dbReference>
<organism evidence="5 6">
    <name type="scientific">Aurantiacibacter atlanticus</name>
    <dbReference type="NCBI Taxonomy" id="1648404"/>
    <lineage>
        <taxon>Bacteria</taxon>
        <taxon>Pseudomonadati</taxon>
        <taxon>Pseudomonadota</taxon>
        <taxon>Alphaproteobacteria</taxon>
        <taxon>Sphingomonadales</taxon>
        <taxon>Erythrobacteraceae</taxon>
        <taxon>Aurantiacibacter</taxon>
    </lineage>
</organism>
<sequence>MREFPGVSRYLPDAIAEPDRSLMRGQPELVAPLKQLDGAKVINTRAQDPMRQEGPFASLEVIDIHKSFGERPVLNGLSLTVRQGEVVGLFGRDGAGKSVSFYCILGMLKPDAGRIMLRGDDISRLPFYRRAILGLGYLPEQPSVFRGLTVEQNVQAMLEISETDRQRRHERLETLLTDLNIAHLRNTRATSLSGGERRRCEVARALALDPSVMLLDEPFAGIDPLTIASIKELILKMKRRNIGILITDQNVPEMLDVIDRAYVIDRGRMVFEGSSDEMLHNPTVLRTYLGSRR</sequence>
<dbReference type="SMART" id="SM00382">
    <property type="entry name" value="AAA"/>
    <property type="match status" value="1"/>
</dbReference>
<evidence type="ECO:0000313" key="5">
    <source>
        <dbReference type="EMBL" id="AKQ43504.2"/>
    </source>
</evidence>
<dbReference type="Pfam" id="PF00005">
    <property type="entry name" value="ABC_tran"/>
    <property type="match status" value="1"/>
</dbReference>
<evidence type="ECO:0000256" key="3">
    <source>
        <dbReference type="ARBA" id="ARBA00022840"/>
    </source>
</evidence>
<keyword evidence="1" id="KW-0813">Transport</keyword>
<dbReference type="NCBIfam" id="TIGR04406">
    <property type="entry name" value="LPS_export_lptB"/>
    <property type="match status" value="1"/>
</dbReference>
<keyword evidence="2" id="KW-0547">Nucleotide-binding</keyword>
<dbReference type="STRING" id="1648404.CP97_14455"/>
<protein>
    <submittedName>
        <fullName evidence="5">ABC transporter ATP-binding protein</fullName>
    </submittedName>
</protein>
<keyword evidence="3 5" id="KW-0067">ATP-binding</keyword>
<dbReference type="EMBL" id="CP011310">
    <property type="protein sequence ID" value="AKQ43504.2"/>
    <property type="molecule type" value="Genomic_DNA"/>
</dbReference>
<dbReference type="GO" id="GO:0055085">
    <property type="term" value="P:transmembrane transport"/>
    <property type="evidence" value="ECO:0007669"/>
    <property type="project" value="InterPro"/>
</dbReference>
<dbReference type="InterPro" id="IPR051120">
    <property type="entry name" value="ABC_AA/LPS_Transport"/>
</dbReference>
<proteinExistence type="predicted"/>
<evidence type="ECO:0000256" key="1">
    <source>
        <dbReference type="ARBA" id="ARBA00022448"/>
    </source>
</evidence>
<dbReference type="GO" id="GO:0043190">
    <property type="term" value="C:ATP-binding cassette (ABC) transporter complex"/>
    <property type="evidence" value="ECO:0007669"/>
    <property type="project" value="InterPro"/>
</dbReference>
<dbReference type="SUPFAM" id="SSF52540">
    <property type="entry name" value="P-loop containing nucleoside triphosphate hydrolases"/>
    <property type="match status" value="1"/>
</dbReference>
<evidence type="ECO:0000259" key="4">
    <source>
        <dbReference type="PROSITE" id="PS50893"/>
    </source>
</evidence>
<dbReference type="KEGG" id="ery:CP97_14455"/>
<accession>A0A0H4VKH4</accession>
<dbReference type="PROSITE" id="PS50893">
    <property type="entry name" value="ABC_TRANSPORTER_2"/>
    <property type="match status" value="1"/>
</dbReference>
<dbReference type="InterPro" id="IPR027417">
    <property type="entry name" value="P-loop_NTPase"/>
</dbReference>
<dbReference type="Proteomes" id="UP000059113">
    <property type="component" value="Chromosome"/>
</dbReference>
<evidence type="ECO:0000256" key="2">
    <source>
        <dbReference type="ARBA" id="ARBA00022741"/>
    </source>
</evidence>